<feature type="compositionally biased region" description="Acidic residues" evidence="1">
    <location>
        <begin position="415"/>
        <end position="431"/>
    </location>
</feature>
<evidence type="ECO:0000256" key="1">
    <source>
        <dbReference type="SAM" id="MobiDB-lite"/>
    </source>
</evidence>
<dbReference type="PANTHER" id="PTHR10775:SF190">
    <property type="entry name" value="TNP2-LIKE TRANSPOSON PROTEIN"/>
    <property type="match status" value="1"/>
</dbReference>
<organism evidence="2 3">
    <name type="scientific">Heracleum sosnowskyi</name>
    <dbReference type="NCBI Taxonomy" id="360622"/>
    <lineage>
        <taxon>Eukaryota</taxon>
        <taxon>Viridiplantae</taxon>
        <taxon>Streptophyta</taxon>
        <taxon>Embryophyta</taxon>
        <taxon>Tracheophyta</taxon>
        <taxon>Spermatophyta</taxon>
        <taxon>Magnoliopsida</taxon>
        <taxon>eudicotyledons</taxon>
        <taxon>Gunneridae</taxon>
        <taxon>Pentapetalae</taxon>
        <taxon>asterids</taxon>
        <taxon>campanulids</taxon>
        <taxon>Apiales</taxon>
        <taxon>Apiaceae</taxon>
        <taxon>Apioideae</taxon>
        <taxon>apioid superclade</taxon>
        <taxon>Tordylieae</taxon>
        <taxon>Tordyliinae</taxon>
        <taxon>Heracleum</taxon>
    </lineage>
</organism>
<dbReference type="EMBL" id="JAUIZM010000012">
    <property type="protein sequence ID" value="KAK1353674.1"/>
    <property type="molecule type" value="Genomic_DNA"/>
</dbReference>
<name>A0AAD8LZ64_9APIA</name>
<evidence type="ECO:0000313" key="3">
    <source>
        <dbReference type="Proteomes" id="UP001237642"/>
    </source>
</evidence>
<accession>A0AAD8LZ64</accession>
<dbReference type="PANTHER" id="PTHR10775">
    <property type="entry name" value="OS08G0208400 PROTEIN"/>
    <property type="match status" value="1"/>
</dbReference>
<proteinExistence type="predicted"/>
<reference evidence="2" key="1">
    <citation type="submission" date="2023-02" db="EMBL/GenBank/DDBJ databases">
        <title>Genome of toxic invasive species Heracleum sosnowskyi carries increased number of genes despite the absence of recent whole-genome duplications.</title>
        <authorList>
            <person name="Schelkunov M."/>
            <person name="Shtratnikova V."/>
            <person name="Makarenko M."/>
            <person name="Klepikova A."/>
            <person name="Omelchenko D."/>
            <person name="Novikova G."/>
            <person name="Obukhova E."/>
            <person name="Bogdanov V."/>
            <person name="Penin A."/>
            <person name="Logacheva M."/>
        </authorList>
    </citation>
    <scope>NUCLEOTIDE SEQUENCE</scope>
    <source>
        <strain evidence="2">Hsosn_3</strain>
        <tissue evidence="2">Leaf</tissue>
    </source>
</reference>
<keyword evidence="3" id="KW-1185">Reference proteome</keyword>
<dbReference type="AlphaFoldDB" id="A0AAD8LZ64"/>
<feature type="compositionally biased region" description="Acidic residues" evidence="1">
    <location>
        <begin position="345"/>
        <end position="358"/>
    </location>
</feature>
<reference evidence="2" key="2">
    <citation type="submission" date="2023-05" db="EMBL/GenBank/DDBJ databases">
        <authorList>
            <person name="Schelkunov M.I."/>
        </authorList>
    </citation>
    <scope>NUCLEOTIDE SEQUENCE</scope>
    <source>
        <strain evidence="2">Hsosn_3</strain>
        <tissue evidence="2">Leaf</tissue>
    </source>
</reference>
<comment type="caution">
    <text evidence="2">The sequence shown here is derived from an EMBL/GenBank/DDBJ whole genome shotgun (WGS) entry which is preliminary data.</text>
</comment>
<sequence length="564" mass="64083">MDGEYYLWIGFPRYSAEYWRLDKRRFNGEIEMGSCPEILSGTDVEQLLQGYKNQFGDKTKKTGKSDSPFKKKSILFELPYWCHNPLRHNLDAMHIEKNICDKILGTLLNIGGKSKDHINARLDLQDSGIRRSLHPVKCADGQHLEIRAAIFDMTNKEKEIFCSVLKNAKLPYGCASNVSRYVHVKERKVVGYKSHDAHFILHYLLQFAVKKTLKPEVALPMIRFSAFLREIENLIEEHRAFVDGLADPRRYKRERAHTQEFWNWLKEQVLNKDNISRDLEILQRNHLSATTTTHLLQQQHKFMQRKSPRLAKSNTLSTVPNLINGKQDVSVKETGTARRKLNLEDEKDDDTEENEADVELPPPRVLTKYELGRIARMQENDVVCKSLGVPSLVSSMREATAAVKNRKRKGKDPEGCDEYIPEIEGEDDSVDSSERIKSVKSKKPLPGPRTRSRANAAIEIEKEPTLAAKTTMKQPKKAGTNREATSLYRPPGLIKPTCSKMFKQSSNCEATSSVAPGSAAAYLLMRAQQKANLAAPTTENVAELDQEQTADEEIEAGNFFPFIV</sequence>
<feature type="region of interest" description="Disordered" evidence="1">
    <location>
        <begin position="327"/>
        <end position="358"/>
    </location>
</feature>
<protein>
    <submittedName>
        <fullName evidence="2">Uncharacterized protein</fullName>
    </submittedName>
</protein>
<evidence type="ECO:0000313" key="2">
    <source>
        <dbReference type="EMBL" id="KAK1353674.1"/>
    </source>
</evidence>
<gene>
    <name evidence="2" type="ORF">POM88_052039</name>
</gene>
<feature type="region of interest" description="Disordered" evidence="1">
    <location>
        <begin position="470"/>
        <end position="490"/>
    </location>
</feature>
<feature type="region of interest" description="Disordered" evidence="1">
    <location>
        <begin position="402"/>
        <end position="452"/>
    </location>
</feature>
<dbReference type="Proteomes" id="UP001237642">
    <property type="component" value="Unassembled WGS sequence"/>
</dbReference>